<feature type="compositionally biased region" description="Low complexity" evidence="1">
    <location>
        <begin position="46"/>
        <end position="59"/>
    </location>
</feature>
<comment type="caution">
    <text evidence="2">The sequence shown here is derived from an EMBL/GenBank/DDBJ whole genome shotgun (WGS) entry which is preliminary data.</text>
</comment>
<accession>A0A9Q1M0T0</accession>
<evidence type="ECO:0000313" key="2">
    <source>
        <dbReference type="EMBL" id="KAJ8548308.1"/>
    </source>
</evidence>
<name>A0A9Q1M0T0_9SOLA</name>
<feature type="region of interest" description="Disordered" evidence="1">
    <location>
        <begin position="26"/>
        <end position="64"/>
    </location>
</feature>
<organism evidence="2 3">
    <name type="scientific">Anisodus acutangulus</name>
    <dbReference type="NCBI Taxonomy" id="402998"/>
    <lineage>
        <taxon>Eukaryota</taxon>
        <taxon>Viridiplantae</taxon>
        <taxon>Streptophyta</taxon>
        <taxon>Embryophyta</taxon>
        <taxon>Tracheophyta</taxon>
        <taxon>Spermatophyta</taxon>
        <taxon>Magnoliopsida</taxon>
        <taxon>eudicotyledons</taxon>
        <taxon>Gunneridae</taxon>
        <taxon>Pentapetalae</taxon>
        <taxon>asterids</taxon>
        <taxon>lamiids</taxon>
        <taxon>Solanales</taxon>
        <taxon>Solanaceae</taxon>
        <taxon>Solanoideae</taxon>
        <taxon>Hyoscyameae</taxon>
        <taxon>Anisodus</taxon>
    </lineage>
</organism>
<reference evidence="3" key="1">
    <citation type="journal article" date="2023" name="Proc. Natl. Acad. Sci. U.S.A.">
        <title>Genomic and structural basis for evolution of tropane alkaloid biosynthesis.</title>
        <authorList>
            <person name="Wanga Y.-J."/>
            <person name="Taina T."/>
            <person name="Yua J.-Y."/>
            <person name="Lia J."/>
            <person name="Xua B."/>
            <person name="Chenc J."/>
            <person name="D'Auriad J.C."/>
            <person name="Huanga J.-P."/>
            <person name="Huanga S.-X."/>
        </authorList>
    </citation>
    <scope>NUCLEOTIDE SEQUENCE [LARGE SCALE GENOMIC DNA]</scope>
    <source>
        <strain evidence="3">cv. KIB-2019</strain>
    </source>
</reference>
<keyword evidence="3" id="KW-1185">Reference proteome</keyword>
<protein>
    <submittedName>
        <fullName evidence="2">Uncharacterized protein</fullName>
    </submittedName>
</protein>
<dbReference type="AlphaFoldDB" id="A0A9Q1M0T0"/>
<evidence type="ECO:0000256" key="1">
    <source>
        <dbReference type="SAM" id="MobiDB-lite"/>
    </source>
</evidence>
<gene>
    <name evidence="2" type="ORF">K7X08_030777</name>
</gene>
<dbReference type="Proteomes" id="UP001152561">
    <property type="component" value="Unassembled WGS sequence"/>
</dbReference>
<dbReference type="EMBL" id="JAJAGQ010000012">
    <property type="protein sequence ID" value="KAJ8548308.1"/>
    <property type="molecule type" value="Genomic_DNA"/>
</dbReference>
<sequence>MEELGILHLLGNEEYNLRDCRPFHDAPEFHVSDDDFETPPPKKTKQQQQQEAATNNTNARSDNHVSAKKVIMSDCENGGLSENFEKESTQKASESIFVHTRVEALKHVAEAILKRAEVAEKDETFLRSGFLRSGGQTSDFHDTTVDEVKRKTSFPSFDDWDYPISSESQIVVCEKSFARVPETPFDPMPLAQVSEIPDDPTLLAQVPGI</sequence>
<proteinExistence type="predicted"/>
<evidence type="ECO:0000313" key="3">
    <source>
        <dbReference type="Proteomes" id="UP001152561"/>
    </source>
</evidence>